<proteinExistence type="predicted"/>
<gene>
    <name evidence="1" type="ORF">SCHPADRAFT_908000</name>
</gene>
<name>A0A0H2RBG5_9AGAM</name>
<organism evidence="1 2">
    <name type="scientific">Schizopora paradoxa</name>
    <dbReference type="NCBI Taxonomy" id="27342"/>
    <lineage>
        <taxon>Eukaryota</taxon>
        <taxon>Fungi</taxon>
        <taxon>Dikarya</taxon>
        <taxon>Basidiomycota</taxon>
        <taxon>Agaricomycotina</taxon>
        <taxon>Agaricomycetes</taxon>
        <taxon>Hymenochaetales</taxon>
        <taxon>Schizoporaceae</taxon>
        <taxon>Schizopora</taxon>
    </lineage>
</organism>
<evidence type="ECO:0000313" key="1">
    <source>
        <dbReference type="EMBL" id="KLO09164.1"/>
    </source>
</evidence>
<dbReference type="InParanoid" id="A0A0H2RBG5"/>
<reference evidence="1 2" key="1">
    <citation type="submission" date="2015-04" db="EMBL/GenBank/DDBJ databases">
        <title>Complete genome sequence of Schizopora paradoxa KUC8140, a cosmopolitan wood degrader in East Asia.</title>
        <authorList>
            <consortium name="DOE Joint Genome Institute"/>
            <person name="Min B."/>
            <person name="Park H."/>
            <person name="Jang Y."/>
            <person name="Kim J.-J."/>
            <person name="Kim K.H."/>
            <person name="Pangilinan J."/>
            <person name="Lipzen A."/>
            <person name="Riley R."/>
            <person name="Grigoriev I.V."/>
            <person name="Spatafora J.W."/>
            <person name="Choi I.-G."/>
        </authorList>
    </citation>
    <scope>NUCLEOTIDE SEQUENCE [LARGE SCALE GENOMIC DNA]</scope>
    <source>
        <strain evidence="1 2">KUC8140</strain>
    </source>
</reference>
<keyword evidence="2" id="KW-1185">Reference proteome</keyword>
<dbReference type="AlphaFoldDB" id="A0A0H2RBG5"/>
<dbReference type="EMBL" id="KQ086064">
    <property type="protein sequence ID" value="KLO09164.1"/>
    <property type="molecule type" value="Genomic_DNA"/>
</dbReference>
<dbReference type="Proteomes" id="UP000053477">
    <property type="component" value="Unassembled WGS sequence"/>
</dbReference>
<accession>A0A0H2RBG5</accession>
<evidence type="ECO:0000313" key="2">
    <source>
        <dbReference type="Proteomes" id="UP000053477"/>
    </source>
</evidence>
<sequence length="53" mass="5913">MPKDSRTIHSWPARTYRTQRVIQSIGLGYQLCGGGAEHIFILFAATIFCMIGV</sequence>
<protein>
    <submittedName>
        <fullName evidence="1">Uncharacterized protein</fullName>
    </submittedName>
</protein>